<dbReference type="EMBL" id="VIFY01000090">
    <property type="protein sequence ID" value="TQB70989.1"/>
    <property type="molecule type" value="Genomic_DNA"/>
</dbReference>
<name>A0A507QR45_MONPU</name>
<reference evidence="2 3" key="1">
    <citation type="submission" date="2019-06" db="EMBL/GenBank/DDBJ databases">
        <title>Wine fermentation using esterase from Monascus purpureus.</title>
        <authorList>
            <person name="Geng C."/>
            <person name="Zhang Y."/>
        </authorList>
    </citation>
    <scope>NUCLEOTIDE SEQUENCE [LARGE SCALE GENOMIC DNA]</scope>
    <source>
        <strain evidence="2">HQ1</strain>
    </source>
</reference>
<feature type="region of interest" description="Disordered" evidence="1">
    <location>
        <begin position="278"/>
        <end position="300"/>
    </location>
</feature>
<accession>A0A507QR45</accession>
<evidence type="ECO:0000313" key="3">
    <source>
        <dbReference type="Proteomes" id="UP000319663"/>
    </source>
</evidence>
<comment type="caution">
    <text evidence="2">The sequence shown here is derived from an EMBL/GenBank/DDBJ whole genome shotgun (WGS) entry which is preliminary data.</text>
</comment>
<dbReference type="AlphaFoldDB" id="A0A507QR45"/>
<organism evidence="2 3">
    <name type="scientific">Monascus purpureus</name>
    <name type="common">Red mold</name>
    <name type="synonym">Monascus anka</name>
    <dbReference type="NCBI Taxonomy" id="5098"/>
    <lineage>
        <taxon>Eukaryota</taxon>
        <taxon>Fungi</taxon>
        <taxon>Dikarya</taxon>
        <taxon>Ascomycota</taxon>
        <taxon>Pezizomycotina</taxon>
        <taxon>Eurotiomycetes</taxon>
        <taxon>Eurotiomycetidae</taxon>
        <taxon>Eurotiales</taxon>
        <taxon>Aspergillaceae</taxon>
        <taxon>Monascus</taxon>
    </lineage>
</organism>
<dbReference type="Proteomes" id="UP000319663">
    <property type="component" value="Unassembled WGS sequence"/>
</dbReference>
<proteinExistence type="predicted"/>
<evidence type="ECO:0000313" key="2">
    <source>
        <dbReference type="EMBL" id="TQB70989.1"/>
    </source>
</evidence>
<sequence>MALKTLFDILCAQLKSFSETLHHWLKTSLQREQAVDKVRPNSFAWDIDLELPAPTLQQARNPNREASPIYYQDLPPYLEPVEVRPTSNIDEEPPYSCNTTPPLPPLNVNPIVWYYFSGDTTAQRTTNNGLVEAKLVSREYCLSHWVITLRQFDKCINVDPWDNERYSFEELPDVISSIGFHIKDDKPPVKELLKELWLPKELLERPEKPCCCVQWVFGVIYNYSALDCIEAVSTTEIFRDDLAGELVRIQSDDLIGVDMDLTLSERGCIEDYGSLEIGSNDRSDSHAGANSRDAEVDDGK</sequence>
<gene>
    <name evidence="2" type="ORF">MPDQ_007910</name>
</gene>
<keyword evidence="3" id="KW-1185">Reference proteome</keyword>
<protein>
    <submittedName>
        <fullName evidence="2">Uncharacterized protein</fullName>
    </submittedName>
</protein>
<evidence type="ECO:0000256" key="1">
    <source>
        <dbReference type="SAM" id="MobiDB-lite"/>
    </source>
</evidence>